<comment type="caution">
    <text evidence="9">The sequence shown here is derived from an EMBL/GenBank/DDBJ whole genome shotgun (WGS) entry which is preliminary data.</text>
</comment>
<evidence type="ECO:0000256" key="2">
    <source>
        <dbReference type="ARBA" id="ARBA00022692"/>
    </source>
</evidence>
<keyword evidence="10" id="KW-1185">Reference proteome</keyword>
<accession>A0A2N3NBJ9</accession>
<organism evidence="9 10">
    <name type="scientific">Lomentospora prolificans</name>
    <dbReference type="NCBI Taxonomy" id="41688"/>
    <lineage>
        <taxon>Eukaryota</taxon>
        <taxon>Fungi</taxon>
        <taxon>Dikarya</taxon>
        <taxon>Ascomycota</taxon>
        <taxon>Pezizomycotina</taxon>
        <taxon>Sordariomycetes</taxon>
        <taxon>Hypocreomycetidae</taxon>
        <taxon>Microascales</taxon>
        <taxon>Microascaceae</taxon>
        <taxon>Lomentospora</taxon>
    </lineage>
</organism>
<gene>
    <name evidence="9" type="ORF">jhhlp_004412</name>
</gene>
<dbReference type="InParanoid" id="A0A2N3NBJ9"/>
<sequence>MADTLSHTANGHSNGAANGKPNYGSVADRVANGPVSQAAQDEVNKTANDFARLNASRKATPGTAATNQPLTHYHSYFFDLLSWKNPRASAVVYASLVSLIFAARYLDIIRYFFKLTWLALGTTVALEIAGQTVLGQGITSQLRPKKYFVVSRETLDAMIGDVHELINFFVIEAQRILFAENIPASAAAFVAAFVSYYLVKIVPYWGLAIIGTTAAFMIPLLYTSNQELIDAQLKHASEIVNAQTAQVRSAANKHTAHVAEITKQYMGDYSAKAQGLIRGRSVSPEAHPIRTAPSAPTSAPTAALHEDAFPRAPSGTFQKDALEKDIAADGLLAETAPVAPVDPATSAEPLVNL</sequence>
<evidence type="ECO:0000256" key="1">
    <source>
        <dbReference type="ARBA" id="ARBA00004477"/>
    </source>
</evidence>
<evidence type="ECO:0000256" key="3">
    <source>
        <dbReference type="ARBA" id="ARBA00022824"/>
    </source>
</evidence>
<dbReference type="AlphaFoldDB" id="A0A2N3NBJ9"/>
<feature type="region of interest" description="Disordered" evidence="7">
    <location>
        <begin position="1"/>
        <end position="23"/>
    </location>
</feature>
<keyword evidence="2 6" id="KW-0812">Transmembrane</keyword>
<evidence type="ECO:0000313" key="10">
    <source>
        <dbReference type="Proteomes" id="UP000233524"/>
    </source>
</evidence>
<dbReference type="STRING" id="41688.A0A2N3NBJ9"/>
<protein>
    <recommendedName>
        <fullName evidence="6">Reticulon-like protein</fullName>
    </recommendedName>
</protein>
<feature type="transmembrane region" description="Helical" evidence="6">
    <location>
        <begin position="204"/>
        <end position="222"/>
    </location>
</feature>
<evidence type="ECO:0000256" key="4">
    <source>
        <dbReference type="ARBA" id="ARBA00022989"/>
    </source>
</evidence>
<feature type="transmembrane region" description="Helical" evidence="6">
    <location>
        <begin position="176"/>
        <end position="198"/>
    </location>
</feature>
<feature type="transmembrane region" description="Helical" evidence="6">
    <location>
        <begin position="88"/>
        <end position="106"/>
    </location>
</feature>
<dbReference type="EMBL" id="NLAX01000010">
    <property type="protein sequence ID" value="PKS09791.1"/>
    <property type="molecule type" value="Genomic_DNA"/>
</dbReference>
<keyword evidence="3 6" id="KW-0256">Endoplasmic reticulum</keyword>
<comment type="subcellular location">
    <subcellularLocation>
        <location evidence="1 6">Endoplasmic reticulum membrane</location>
        <topology evidence="1 6">Multi-pass membrane protein</topology>
    </subcellularLocation>
</comment>
<evidence type="ECO:0000256" key="6">
    <source>
        <dbReference type="RuleBase" id="RU363132"/>
    </source>
</evidence>
<dbReference type="Pfam" id="PF02453">
    <property type="entry name" value="Reticulon"/>
    <property type="match status" value="1"/>
</dbReference>
<evidence type="ECO:0000313" key="9">
    <source>
        <dbReference type="EMBL" id="PKS09791.1"/>
    </source>
</evidence>
<reference evidence="9 10" key="1">
    <citation type="journal article" date="2017" name="G3 (Bethesda)">
        <title>First Draft Genome Sequence of the Pathogenic Fungus Lomentospora prolificans (Formerly Scedosporium prolificans).</title>
        <authorList>
            <person name="Luo R."/>
            <person name="Zimin A."/>
            <person name="Workman R."/>
            <person name="Fan Y."/>
            <person name="Pertea G."/>
            <person name="Grossman N."/>
            <person name="Wear M.P."/>
            <person name="Jia B."/>
            <person name="Miller H."/>
            <person name="Casadevall A."/>
            <person name="Timp W."/>
            <person name="Zhang S.X."/>
            <person name="Salzberg S.L."/>
        </authorList>
    </citation>
    <scope>NUCLEOTIDE SEQUENCE [LARGE SCALE GENOMIC DNA]</scope>
    <source>
        <strain evidence="9 10">JHH-5317</strain>
    </source>
</reference>
<name>A0A2N3NBJ9_9PEZI</name>
<dbReference type="Proteomes" id="UP000233524">
    <property type="component" value="Unassembled WGS sequence"/>
</dbReference>
<feature type="domain" description="Reticulon" evidence="8">
    <location>
        <begin position="77"/>
        <end position="274"/>
    </location>
</feature>
<evidence type="ECO:0000256" key="7">
    <source>
        <dbReference type="SAM" id="MobiDB-lite"/>
    </source>
</evidence>
<keyword evidence="5 6" id="KW-0472">Membrane</keyword>
<dbReference type="OrthoDB" id="567788at2759"/>
<keyword evidence="4 6" id="KW-1133">Transmembrane helix</keyword>
<dbReference type="InterPro" id="IPR003388">
    <property type="entry name" value="Reticulon"/>
</dbReference>
<proteinExistence type="predicted"/>
<evidence type="ECO:0000259" key="8">
    <source>
        <dbReference type="PROSITE" id="PS50845"/>
    </source>
</evidence>
<feature type="compositionally biased region" description="Polar residues" evidence="7">
    <location>
        <begin position="1"/>
        <end position="16"/>
    </location>
</feature>
<dbReference type="VEuPathDB" id="FungiDB:jhhlp_004412"/>
<dbReference type="GO" id="GO:0005789">
    <property type="term" value="C:endoplasmic reticulum membrane"/>
    <property type="evidence" value="ECO:0007669"/>
    <property type="project" value="UniProtKB-SubCell"/>
</dbReference>
<dbReference type="PROSITE" id="PS50845">
    <property type="entry name" value="RETICULON"/>
    <property type="match status" value="1"/>
</dbReference>
<evidence type="ECO:0000256" key="5">
    <source>
        <dbReference type="ARBA" id="ARBA00023136"/>
    </source>
</evidence>